<protein>
    <submittedName>
        <fullName evidence="1">Uncharacterized protein</fullName>
    </submittedName>
</protein>
<organism evidence="1 2">
    <name type="scientific">Paralvinella palmiformis</name>
    <dbReference type="NCBI Taxonomy" id="53620"/>
    <lineage>
        <taxon>Eukaryota</taxon>
        <taxon>Metazoa</taxon>
        <taxon>Spiralia</taxon>
        <taxon>Lophotrochozoa</taxon>
        <taxon>Annelida</taxon>
        <taxon>Polychaeta</taxon>
        <taxon>Sedentaria</taxon>
        <taxon>Canalipalpata</taxon>
        <taxon>Terebellida</taxon>
        <taxon>Terebelliformia</taxon>
        <taxon>Alvinellidae</taxon>
        <taxon>Paralvinella</taxon>
    </lineage>
</organism>
<evidence type="ECO:0000313" key="2">
    <source>
        <dbReference type="Proteomes" id="UP001208570"/>
    </source>
</evidence>
<dbReference type="AlphaFoldDB" id="A0AAD9KCP2"/>
<keyword evidence="2" id="KW-1185">Reference proteome</keyword>
<dbReference type="EMBL" id="JAODUP010000013">
    <property type="protein sequence ID" value="KAK2168886.1"/>
    <property type="molecule type" value="Genomic_DNA"/>
</dbReference>
<comment type="caution">
    <text evidence="1">The sequence shown here is derived from an EMBL/GenBank/DDBJ whole genome shotgun (WGS) entry which is preliminary data.</text>
</comment>
<gene>
    <name evidence="1" type="ORF">LSH36_13g02115</name>
</gene>
<sequence length="139" mass="15989">MRNLQPQFPPHLWNTHLLTLNDRARTNNICESWNVSFGHTHPSAWSLINALRQDHAIASTLFLQDRGRKPPQKRAKRTSHELQTRLRNLCQAFSDDQKECLVARHVALGGKGRMCSNRQGSQVRYHKGSKLFQDGFFAS</sequence>
<dbReference type="Proteomes" id="UP001208570">
    <property type="component" value="Unassembled WGS sequence"/>
</dbReference>
<reference evidence="1" key="1">
    <citation type="journal article" date="2023" name="Mol. Biol. Evol.">
        <title>Third-Generation Sequencing Reveals the Adaptive Role of the Epigenome in Three Deep-Sea Polychaetes.</title>
        <authorList>
            <person name="Perez M."/>
            <person name="Aroh O."/>
            <person name="Sun Y."/>
            <person name="Lan Y."/>
            <person name="Juniper S.K."/>
            <person name="Young C.R."/>
            <person name="Angers B."/>
            <person name="Qian P.Y."/>
        </authorList>
    </citation>
    <scope>NUCLEOTIDE SEQUENCE</scope>
    <source>
        <strain evidence="1">P08H-3</strain>
    </source>
</reference>
<evidence type="ECO:0000313" key="1">
    <source>
        <dbReference type="EMBL" id="KAK2168886.1"/>
    </source>
</evidence>
<accession>A0AAD9KCP2</accession>
<proteinExistence type="predicted"/>
<name>A0AAD9KCP2_9ANNE</name>